<comment type="caution">
    <text evidence="3">The sequence shown here is derived from an EMBL/GenBank/DDBJ whole genome shotgun (WGS) entry which is preliminary data.</text>
</comment>
<evidence type="ECO:0000259" key="2">
    <source>
        <dbReference type="Pfam" id="PF00892"/>
    </source>
</evidence>
<dbReference type="GO" id="GO:0016020">
    <property type="term" value="C:membrane"/>
    <property type="evidence" value="ECO:0007669"/>
    <property type="project" value="InterPro"/>
</dbReference>
<dbReference type="InterPro" id="IPR037185">
    <property type="entry name" value="EmrE-like"/>
</dbReference>
<dbReference type="Pfam" id="PF00892">
    <property type="entry name" value="EamA"/>
    <property type="match status" value="2"/>
</dbReference>
<feature type="transmembrane region" description="Helical" evidence="1">
    <location>
        <begin position="154"/>
        <end position="175"/>
    </location>
</feature>
<feature type="domain" description="EamA" evidence="2">
    <location>
        <begin position="158"/>
        <end position="282"/>
    </location>
</feature>
<feature type="transmembrane region" description="Helical" evidence="1">
    <location>
        <begin position="213"/>
        <end position="235"/>
    </location>
</feature>
<keyword evidence="4" id="KW-1185">Reference proteome</keyword>
<dbReference type="PANTHER" id="PTHR22911:SF103">
    <property type="entry name" value="BLR2811 PROTEIN"/>
    <property type="match status" value="1"/>
</dbReference>
<feature type="domain" description="EamA" evidence="2">
    <location>
        <begin position="17"/>
        <end position="147"/>
    </location>
</feature>
<keyword evidence="1" id="KW-0812">Transmembrane</keyword>
<dbReference type="SUPFAM" id="SSF103481">
    <property type="entry name" value="Multidrug resistance efflux transporter EmrE"/>
    <property type="match status" value="2"/>
</dbReference>
<name>A0A917FMG6_9HYPH</name>
<feature type="transmembrane region" description="Helical" evidence="1">
    <location>
        <begin position="12"/>
        <end position="32"/>
    </location>
</feature>
<evidence type="ECO:0000256" key="1">
    <source>
        <dbReference type="SAM" id="Phobius"/>
    </source>
</evidence>
<evidence type="ECO:0000313" key="4">
    <source>
        <dbReference type="Proteomes" id="UP000606044"/>
    </source>
</evidence>
<dbReference type="AlphaFoldDB" id="A0A917FMG6"/>
<feature type="transmembrane region" description="Helical" evidence="1">
    <location>
        <begin position="187"/>
        <end position="207"/>
    </location>
</feature>
<gene>
    <name evidence="3" type="ORF">GCM10007301_57150</name>
</gene>
<evidence type="ECO:0000313" key="3">
    <source>
        <dbReference type="EMBL" id="GGF89812.1"/>
    </source>
</evidence>
<dbReference type="InterPro" id="IPR000620">
    <property type="entry name" value="EamA_dom"/>
</dbReference>
<feature type="transmembrane region" description="Helical" evidence="1">
    <location>
        <begin position="242"/>
        <end position="262"/>
    </location>
</feature>
<dbReference type="Gene3D" id="1.10.3730.20">
    <property type="match status" value="1"/>
</dbReference>
<feature type="transmembrane region" description="Helical" evidence="1">
    <location>
        <begin position="268"/>
        <end position="288"/>
    </location>
</feature>
<dbReference type="PANTHER" id="PTHR22911">
    <property type="entry name" value="ACYL-MALONYL CONDENSING ENZYME-RELATED"/>
    <property type="match status" value="1"/>
</dbReference>
<proteinExistence type="predicted"/>
<keyword evidence="1" id="KW-1133">Transmembrane helix</keyword>
<organism evidence="3 4">
    <name type="scientific">Azorhizobium oxalatiphilum</name>
    <dbReference type="NCBI Taxonomy" id="980631"/>
    <lineage>
        <taxon>Bacteria</taxon>
        <taxon>Pseudomonadati</taxon>
        <taxon>Pseudomonadota</taxon>
        <taxon>Alphaproteobacteria</taxon>
        <taxon>Hyphomicrobiales</taxon>
        <taxon>Xanthobacteraceae</taxon>
        <taxon>Azorhizobium</taxon>
    </lineage>
</organism>
<feature type="transmembrane region" description="Helical" evidence="1">
    <location>
        <begin position="132"/>
        <end position="148"/>
    </location>
</feature>
<feature type="transmembrane region" description="Helical" evidence="1">
    <location>
        <begin position="44"/>
        <end position="68"/>
    </location>
</feature>
<protein>
    <submittedName>
        <fullName evidence="3">Membrane protein</fullName>
    </submittedName>
</protein>
<accession>A0A917FMG6</accession>
<dbReference type="EMBL" id="BMCT01000016">
    <property type="protein sequence ID" value="GGF89812.1"/>
    <property type="molecule type" value="Genomic_DNA"/>
</dbReference>
<reference evidence="3" key="2">
    <citation type="submission" date="2020-09" db="EMBL/GenBank/DDBJ databases">
        <authorList>
            <person name="Sun Q."/>
            <person name="Sedlacek I."/>
        </authorList>
    </citation>
    <scope>NUCLEOTIDE SEQUENCE</scope>
    <source>
        <strain evidence="3">CCM 7897</strain>
    </source>
</reference>
<dbReference type="Proteomes" id="UP000606044">
    <property type="component" value="Unassembled WGS sequence"/>
</dbReference>
<feature type="transmembrane region" description="Helical" evidence="1">
    <location>
        <begin position="107"/>
        <end position="125"/>
    </location>
</feature>
<dbReference type="RefSeq" id="WP_188584298.1">
    <property type="nucleotide sequence ID" value="NZ_BMCT01000016.1"/>
</dbReference>
<reference evidence="3" key="1">
    <citation type="journal article" date="2014" name="Int. J. Syst. Evol. Microbiol.">
        <title>Complete genome sequence of Corynebacterium casei LMG S-19264T (=DSM 44701T), isolated from a smear-ripened cheese.</title>
        <authorList>
            <consortium name="US DOE Joint Genome Institute (JGI-PGF)"/>
            <person name="Walter F."/>
            <person name="Albersmeier A."/>
            <person name="Kalinowski J."/>
            <person name="Ruckert C."/>
        </authorList>
    </citation>
    <scope>NUCLEOTIDE SEQUENCE</scope>
    <source>
        <strain evidence="3">CCM 7897</strain>
    </source>
</reference>
<sequence length="291" mass="30530">MAQTQTVTAVPASGVWMAVPLMLGATLCLTTLDTLLKMLAVHYPIGPLVFFRNVVQVVVLASIARAFVPTALRTRQPGVHLARGACLMTMTVLITLSLSHLPMAQTYALTFSAPLMATVLALLFLGERPLPAQWLCIAAGFAGVLIALDPGGVLSLALLFPLAQAAANAVFYVLTRYAGRTESAMTLVLWAGIGAVVFGVFALVAYVPMPLEAWAMICAGGLLGTSGQLMMAAAFRRAPTAVAAPLVYAQMVWAMLIGWLMFDEVPGWSAILGAAIVAASGIGVVRFGRGR</sequence>
<keyword evidence="1" id="KW-0472">Membrane</keyword>
<feature type="transmembrane region" description="Helical" evidence="1">
    <location>
        <begin position="80"/>
        <end position="101"/>
    </location>
</feature>